<organism evidence="4 5">
    <name type="scientific">Candidatus Contendobacter odensis Run_B_J11</name>
    <dbReference type="NCBI Taxonomy" id="1400861"/>
    <lineage>
        <taxon>Bacteria</taxon>
        <taxon>Pseudomonadati</taxon>
        <taxon>Pseudomonadota</taxon>
        <taxon>Gammaproteobacteria</taxon>
        <taxon>Candidatus Competibacteraceae</taxon>
        <taxon>Candidatus Contendibacter</taxon>
    </lineage>
</organism>
<evidence type="ECO:0000256" key="2">
    <source>
        <dbReference type="RuleBase" id="RU362097"/>
    </source>
</evidence>
<proteinExistence type="inferred from homology"/>
<dbReference type="NCBIfam" id="TIGR01845">
    <property type="entry name" value="outer_NodT"/>
    <property type="match status" value="1"/>
</dbReference>
<dbReference type="InterPro" id="IPR010131">
    <property type="entry name" value="MdtP/NodT-like"/>
</dbReference>
<keyword evidence="2" id="KW-0472">Membrane</keyword>
<keyword evidence="2" id="KW-0564">Palmitate</keyword>
<keyword evidence="2" id="KW-0812">Transmembrane</keyword>
<evidence type="ECO:0000313" key="5">
    <source>
        <dbReference type="Proteomes" id="UP000019184"/>
    </source>
</evidence>
<comment type="caution">
    <text evidence="4">The sequence shown here is derived from an EMBL/GenBank/DDBJ whole genome shotgun (WGS) entry which is preliminary data.</text>
</comment>
<dbReference type="GO" id="GO:0015562">
    <property type="term" value="F:efflux transmembrane transporter activity"/>
    <property type="evidence" value="ECO:0007669"/>
    <property type="project" value="InterPro"/>
</dbReference>
<dbReference type="GO" id="GO:0009279">
    <property type="term" value="C:cell outer membrane"/>
    <property type="evidence" value="ECO:0007669"/>
    <property type="project" value="UniProtKB-SubCell"/>
</dbReference>
<dbReference type="InterPro" id="IPR003423">
    <property type="entry name" value="OMP_efflux"/>
</dbReference>
<keyword evidence="2" id="KW-1134">Transmembrane beta strand</keyword>
<keyword evidence="2" id="KW-0732">Signal</keyword>
<dbReference type="Gene3D" id="1.20.1600.10">
    <property type="entry name" value="Outer membrane efflux proteins (OEP)"/>
    <property type="match status" value="1"/>
</dbReference>
<dbReference type="Gene3D" id="2.20.200.10">
    <property type="entry name" value="Outer membrane efflux proteins (OEP)"/>
    <property type="match status" value="1"/>
</dbReference>
<feature type="chain" id="PRO_5031607345" evidence="2">
    <location>
        <begin position="21"/>
        <end position="479"/>
    </location>
</feature>
<dbReference type="PANTHER" id="PTHR30203:SF30">
    <property type="entry name" value="OUTER MEMBRANE PROTEIN-RELATED"/>
    <property type="match status" value="1"/>
</dbReference>
<comment type="subcellular location">
    <subcellularLocation>
        <location evidence="2">Cell outer membrane</location>
        <topology evidence="2">Lipid-anchor</topology>
    </subcellularLocation>
</comment>
<evidence type="ECO:0000256" key="3">
    <source>
        <dbReference type="SAM" id="Coils"/>
    </source>
</evidence>
<dbReference type="EMBL" id="CBTK010000168">
    <property type="protein sequence ID" value="CDH45508.1"/>
    <property type="molecule type" value="Genomic_DNA"/>
</dbReference>
<dbReference type="PROSITE" id="PS51257">
    <property type="entry name" value="PROKAR_LIPOPROTEIN"/>
    <property type="match status" value="1"/>
</dbReference>
<protein>
    <submittedName>
        <fullName evidence="4">RND efflux system, outer membrane lipoprotein, NodT family</fullName>
    </submittedName>
</protein>
<gene>
    <name evidence="4" type="ORF">BN874_250009</name>
</gene>
<comment type="similarity">
    <text evidence="1 2">Belongs to the outer membrane factor (OMF) (TC 1.B.17) family.</text>
</comment>
<dbReference type="Proteomes" id="UP000019184">
    <property type="component" value="Unassembled WGS sequence"/>
</dbReference>
<feature type="coiled-coil region" evidence="3">
    <location>
        <begin position="383"/>
        <end position="410"/>
    </location>
</feature>
<name>A0A7U7GCF5_9GAMM</name>
<dbReference type="SUPFAM" id="SSF56954">
    <property type="entry name" value="Outer membrane efflux proteins (OEP)"/>
    <property type="match status" value="1"/>
</dbReference>
<reference evidence="4 5" key="1">
    <citation type="journal article" date="2014" name="ISME J.">
        <title>Candidatus Competibacter-lineage genomes retrieved from metagenomes reveal functional metabolic diversity.</title>
        <authorList>
            <person name="McIlroy S.J."/>
            <person name="Albertsen M."/>
            <person name="Andresen E.K."/>
            <person name="Saunders A.M."/>
            <person name="Kristiansen R."/>
            <person name="Stokholm-Bjerregaard M."/>
            <person name="Nielsen K.L."/>
            <person name="Nielsen P.H."/>
        </authorList>
    </citation>
    <scope>NUCLEOTIDE SEQUENCE [LARGE SCALE GENOMIC DNA]</scope>
    <source>
        <strain evidence="4 5">Run_B_J11</strain>
    </source>
</reference>
<sequence>MRKISLILAIGIALGGCSLAPTYQRPEVPIPAQWQVNIQTANDLANTTWWNQFRDPVLDNLIQTALQENKDVQIAAARVEEYMGRYGVVRSEQFPQVGANAAGARTRASEDGALASGTNPVNTFQVDLGVSFELDLWGKLRNATEAARAQLLATEEAKRTVILTLVSQLANSYVQLLDLDRQLVVTRETLGTRSEAVRINGLRFKAGLISELDYQQAVAEYQNAAVQVPRLERLIGQQENAISLLLGHNPGKIARGITLDQLALPQVPGGLPSELLERRPDIRQAEQQLIAANALIGVAKAAFFPNISLTGFFGTASSDLSDLFKGPSQTWQFAGQLLQPIFTGGALTGQLQVAEAVQQQALLNYQQVIQKAFAEVDDSLIAISKLREQLKDQAAQVNALQRNVDLATLRYQNGYSDYLTVVDAERNLYAAQLQYVQDQGLLFTSLVNLYKALGGGWVTEAEQMSAPPVKVAASPSPAS</sequence>
<evidence type="ECO:0000313" key="4">
    <source>
        <dbReference type="EMBL" id="CDH45508.1"/>
    </source>
</evidence>
<dbReference type="Pfam" id="PF02321">
    <property type="entry name" value="OEP"/>
    <property type="match status" value="2"/>
</dbReference>
<keyword evidence="2 4" id="KW-0449">Lipoprotein</keyword>
<keyword evidence="5" id="KW-1185">Reference proteome</keyword>
<dbReference type="RefSeq" id="WP_034433288.1">
    <property type="nucleotide sequence ID" value="NZ_CBTK010000168.1"/>
</dbReference>
<evidence type="ECO:0000256" key="1">
    <source>
        <dbReference type="ARBA" id="ARBA00007613"/>
    </source>
</evidence>
<dbReference type="PANTHER" id="PTHR30203">
    <property type="entry name" value="OUTER MEMBRANE CATION EFFLUX PROTEIN"/>
    <property type="match status" value="1"/>
</dbReference>
<dbReference type="AlphaFoldDB" id="A0A7U7GCF5"/>
<feature type="signal peptide" evidence="2">
    <location>
        <begin position="1"/>
        <end position="20"/>
    </location>
</feature>
<keyword evidence="3" id="KW-0175">Coiled coil</keyword>
<accession>A0A7U7GCF5</accession>
<dbReference type="OrthoDB" id="9770517at2"/>